<accession>A0A5N5SUV4</accession>
<dbReference type="OrthoDB" id="6383067at2759"/>
<comment type="caution">
    <text evidence="2">The sequence shown here is derived from an EMBL/GenBank/DDBJ whole genome shotgun (WGS) entry which is preliminary data.</text>
</comment>
<feature type="region of interest" description="Disordered" evidence="1">
    <location>
        <begin position="771"/>
        <end position="820"/>
    </location>
</feature>
<feature type="compositionally biased region" description="Polar residues" evidence="1">
    <location>
        <begin position="898"/>
        <end position="942"/>
    </location>
</feature>
<feature type="region of interest" description="Disordered" evidence="1">
    <location>
        <begin position="184"/>
        <end position="225"/>
    </location>
</feature>
<dbReference type="AlphaFoldDB" id="A0A5N5SUV4"/>
<proteinExistence type="predicted"/>
<feature type="compositionally biased region" description="Low complexity" evidence="1">
    <location>
        <begin position="203"/>
        <end position="225"/>
    </location>
</feature>
<organism evidence="2 3">
    <name type="scientific">Armadillidium nasatum</name>
    <dbReference type="NCBI Taxonomy" id="96803"/>
    <lineage>
        <taxon>Eukaryota</taxon>
        <taxon>Metazoa</taxon>
        <taxon>Ecdysozoa</taxon>
        <taxon>Arthropoda</taxon>
        <taxon>Crustacea</taxon>
        <taxon>Multicrustacea</taxon>
        <taxon>Malacostraca</taxon>
        <taxon>Eumalacostraca</taxon>
        <taxon>Peracarida</taxon>
        <taxon>Isopoda</taxon>
        <taxon>Oniscidea</taxon>
        <taxon>Crinocheta</taxon>
        <taxon>Armadillidiidae</taxon>
        <taxon>Armadillidium</taxon>
    </lineage>
</organism>
<keyword evidence="3" id="KW-1185">Reference proteome</keyword>
<feature type="compositionally biased region" description="Basic and acidic residues" evidence="1">
    <location>
        <begin position="76"/>
        <end position="90"/>
    </location>
</feature>
<feature type="region of interest" description="Disordered" evidence="1">
    <location>
        <begin position="293"/>
        <end position="312"/>
    </location>
</feature>
<feature type="region of interest" description="Disordered" evidence="1">
    <location>
        <begin position="349"/>
        <end position="498"/>
    </location>
</feature>
<feature type="region of interest" description="Disordered" evidence="1">
    <location>
        <begin position="252"/>
        <end position="271"/>
    </location>
</feature>
<feature type="compositionally biased region" description="Polar residues" evidence="1">
    <location>
        <begin position="303"/>
        <end position="312"/>
    </location>
</feature>
<feature type="compositionally biased region" description="Low complexity" evidence="1">
    <location>
        <begin position="445"/>
        <end position="454"/>
    </location>
</feature>
<protein>
    <recommendedName>
        <fullName evidence="4">Centriolar coiled-coil protein</fullName>
    </recommendedName>
</protein>
<feature type="compositionally biased region" description="Basic and acidic residues" evidence="1">
    <location>
        <begin position="352"/>
        <end position="370"/>
    </location>
</feature>
<evidence type="ECO:0008006" key="4">
    <source>
        <dbReference type="Google" id="ProtNLM"/>
    </source>
</evidence>
<dbReference type="EMBL" id="SEYY01019682">
    <property type="protein sequence ID" value="KAB7497991.1"/>
    <property type="molecule type" value="Genomic_DNA"/>
</dbReference>
<evidence type="ECO:0000313" key="2">
    <source>
        <dbReference type="EMBL" id="KAB7497991.1"/>
    </source>
</evidence>
<feature type="compositionally biased region" description="Polar residues" evidence="1">
    <location>
        <begin position="518"/>
        <end position="537"/>
    </location>
</feature>
<evidence type="ECO:0000313" key="3">
    <source>
        <dbReference type="Proteomes" id="UP000326759"/>
    </source>
</evidence>
<feature type="compositionally biased region" description="Polar residues" evidence="1">
    <location>
        <begin position="388"/>
        <end position="404"/>
    </location>
</feature>
<feature type="region of interest" description="Disordered" evidence="1">
    <location>
        <begin position="891"/>
        <end position="942"/>
    </location>
</feature>
<reference evidence="2 3" key="1">
    <citation type="journal article" date="2019" name="PLoS Biol.">
        <title>Sex chromosomes control vertical transmission of feminizing Wolbachia symbionts in an isopod.</title>
        <authorList>
            <person name="Becking T."/>
            <person name="Chebbi M.A."/>
            <person name="Giraud I."/>
            <person name="Moumen B."/>
            <person name="Laverre T."/>
            <person name="Caubet Y."/>
            <person name="Peccoud J."/>
            <person name="Gilbert C."/>
            <person name="Cordaux R."/>
        </authorList>
    </citation>
    <scope>NUCLEOTIDE SEQUENCE [LARGE SCALE GENOMIC DNA]</scope>
    <source>
        <strain evidence="2">ANa2</strain>
        <tissue evidence="2">Whole body excluding digestive tract and cuticle</tissue>
    </source>
</reference>
<name>A0A5N5SUV4_9CRUS</name>
<feature type="compositionally biased region" description="Basic and acidic residues" evidence="1">
    <location>
        <begin position="97"/>
        <end position="108"/>
    </location>
</feature>
<feature type="compositionally biased region" description="Basic and acidic residues" evidence="1">
    <location>
        <begin position="293"/>
        <end position="302"/>
    </location>
</feature>
<feature type="compositionally biased region" description="Basic and acidic residues" evidence="1">
    <location>
        <begin position="407"/>
        <end position="425"/>
    </location>
</feature>
<sequence>MHLMLDMVSLPIKHEEETEIDLQIEEDEIILSLPTSEALKAILCGLPDHLKHKLYMKEKNEKLMEYKNYYKDRVKHGENENYGNKGEKNTTHASGCKMKDNVDAKADEDQINNSNTKPSKSQNCSSPLNSSKSIIGITNNQKLKALKSSGTDSSSYLQDYLMLLTSRSELFRVGKPKRETDLKNDVFLERRGSAPSLSGKKYSPSSGRQRNSSGSSDKSSSSRSLGSTYLDSYLGTLTDHSWIIYPTGETDGASHSRLSENSENSKSLDSKDDDYLQRRLRFINPEKFFSADSKSDNIEEQSHSTCVIKSSSSAEIDNDTSGIVLSPDISSSSLDTDKLDSNAFSTSLQETCDIKESPKSQDLSESKESNPENSCGTDTSPDDRGLNSKDSNNHSSNETLSKLNVTFDKEKPEIIMDSSEIKRSSPENPASSKEEEEEAVDDKSTICSDTTSDISTDDEAEDQVSMIICDLQRSPDENQGSKESLCDDSLVSKPTSSVSAVDQTYSDSLKSESETIKSSDNASAVTSKTQGYSKSSESTQESIIPKLITVLKIRQEEELSELKRRHEWEMKTFMYDLSRLSSSQIPSVTNAYESQNSSLNEIIKLVRNIQNVAKFFGISKNQGLGDDLEPRRTSSAADNRKSNEVKKYVSFSPRQFEVGLDLVPTRESDGLFTSLPSSVAIVKGKRIRKLMRTTQVQQLLSTLKEVAKLAHQFHQDILMDNIHKGDIGFHKALYIEEQQAREKLINIMVEMPPIEQIRLIQKDRLIEERENQRRSNINQVHKSNANQIPRLKFTSNANATQDSTSSKNQSSPRSLLNSPYKTGVKQIARKVYASELPRPCKANGFPSDTSKSPIRYNPLISPREKMSQIPSQKTRSIPKQRIVKKIDSLPQTHIPPTRRQNTPICKSDISSMSNVGSKASKTERSNPISFRGDSTGSRKPWR</sequence>
<gene>
    <name evidence="2" type="ORF">Anas_01559</name>
</gene>
<feature type="region of interest" description="Disordered" evidence="1">
    <location>
        <begin position="76"/>
        <end position="129"/>
    </location>
</feature>
<evidence type="ECO:0000256" key="1">
    <source>
        <dbReference type="SAM" id="MobiDB-lite"/>
    </source>
</evidence>
<dbReference type="Proteomes" id="UP000326759">
    <property type="component" value="Unassembled WGS sequence"/>
</dbReference>
<feature type="compositionally biased region" description="Polar residues" evidence="1">
    <location>
        <begin position="774"/>
        <end position="820"/>
    </location>
</feature>
<feature type="compositionally biased region" description="Polar residues" evidence="1">
    <location>
        <begin position="111"/>
        <end position="129"/>
    </location>
</feature>
<feature type="region of interest" description="Disordered" evidence="1">
    <location>
        <begin position="517"/>
        <end position="537"/>
    </location>
</feature>